<proteinExistence type="predicted"/>
<evidence type="ECO:0000313" key="3">
    <source>
        <dbReference type="Proteomes" id="UP001605036"/>
    </source>
</evidence>
<reference evidence="2 3" key="1">
    <citation type="submission" date="2024-09" db="EMBL/GenBank/DDBJ databases">
        <title>Chromosome-scale assembly of Riccia fluitans.</title>
        <authorList>
            <person name="Paukszto L."/>
            <person name="Sawicki J."/>
            <person name="Karawczyk K."/>
            <person name="Piernik-Szablinska J."/>
            <person name="Szczecinska M."/>
            <person name="Mazdziarz M."/>
        </authorList>
    </citation>
    <scope>NUCLEOTIDE SEQUENCE [LARGE SCALE GENOMIC DNA]</scope>
    <source>
        <strain evidence="2">Rf_01</strain>
        <tissue evidence="2">Aerial parts of the thallus</tissue>
    </source>
</reference>
<accession>A0ABD1XWZ1</accession>
<dbReference type="AlphaFoldDB" id="A0ABD1XWZ1"/>
<organism evidence="2 3">
    <name type="scientific">Riccia fluitans</name>
    <dbReference type="NCBI Taxonomy" id="41844"/>
    <lineage>
        <taxon>Eukaryota</taxon>
        <taxon>Viridiplantae</taxon>
        <taxon>Streptophyta</taxon>
        <taxon>Embryophyta</taxon>
        <taxon>Marchantiophyta</taxon>
        <taxon>Marchantiopsida</taxon>
        <taxon>Marchantiidae</taxon>
        <taxon>Marchantiales</taxon>
        <taxon>Ricciaceae</taxon>
        <taxon>Riccia</taxon>
    </lineage>
</organism>
<name>A0ABD1XWZ1_9MARC</name>
<evidence type="ECO:0000256" key="1">
    <source>
        <dbReference type="SAM" id="MobiDB-lite"/>
    </source>
</evidence>
<dbReference type="EMBL" id="JBHFFA010000007">
    <property type="protein sequence ID" value="KAL2613143.1"/>
    <property type="molecule type" value="Genomic_DNA"/>
</dbReference>
<sequence>MESSTWLKDLVFSAKLLEPDSLLCLRELIASISAPKEQKDTLSRVLVILEENKIGKEAFLDNLVGKLGYVEVGKIILDLYHQMDRRRNISRRSRQVCRGIPPIPVRDSNREQGPGKKKNISPDDNVVETKPHDDEALSIQHTHG</sequence>
<evidence type="ECO:0008006" key="4">
    <source>
        <dbReference type="Google" id="ProtNLM"/>
    </source>
</evidence>
<evidence type="ECO:0000313" key="2">
    <source>
        <dbReference type="EMBL" id="KAL2613143.1"/>
    </source>
</evidence>
<gene>
    <name evidence="2" type="ORF">R1flu_024835</name>
</gene>
<dbReference type="Proteomes" id="UP001605036">
    <property type="component" value="Unassembled WGS sequence"/>
</dbReference>
<feature type="region of interest" description="Disordered" evidence="1">
    <location>
        <begin position="99"/>
        <end position="144"/>
    </location>
</feature>
<keyword evidence="3" id="KW-1185">Reference proteome</keyword>
<comment type="caution">
    <text evidence="2">The sequence shown here is derived from an EMBL/GenBank/DDBJ whole genome shotgun (WGS) entry which is preliminary data.</text>
</comment>
<protein>
    <recommendedName>
        <fullName evidence="4">DED domain-containing protein</fullName>
    </recommendedName>
</protein>